<dbReference type="EMBL" id="DF144317">
    <property type="protein sequence ID" value="GAA39240.2"/>
    <property type="molecule type" value="Genomic_DNA"/>
</dbReference>
<dbReference type="PANTHER" id="PTHR12854">
    <property type="entry name" value="ATAXIN 2-RELATED"/>
    <property type="match status" value="1"/>
</dbReference>
<feature type="domain" description="LsmAD" evidence="2">
    <location>
        <begin position="128"/>
        <end position="193"/>
    </location>
</feature>
<dbReference type="SMART" id="SM01272">
    <property type="entry name" value="LsmAD"/>
    <property type="match status" value="1"/>
</dbReference>
<evidence type="ECO:0000313" key="4">
    <source>
        <dbReference type="Proteomes" id="UP000008909"/>
    </source>
</evidence>
<dbReference type="InterPro" id="IPR045117">
    <property type="entry name" value="ATXN2-like"/>
</dbReference>
<name>H2KV49_CLOSI</name>
<evidence type="ECO:0000259" key="2">
    <source>
        <dbReference type="SMART" id="SM01272"/>
    </source>
</evidence>
<keyword evidence="4" id="KW-1185">Reference proteome</keyword>
<dbReference type="InterPro" id="IPR009604">
    <property type="entry name" value="LsmAD_domain"/>
</dbReference>
<gene>
    <name evidence="3" type="ORF">CLF_111256</name>
</gene>
<proteinExistence type="predicted"/>
<feature type="compositionally biased region" description="Polar residues" evidence="1">
    <location>
        <begin position="226"/>
        <end position="239"/>
    </location>
</feature>
<protein>
    <recommendedName>
        <fullName evidence="2">LsmAD domain-containing protein</fullName>
    </recommendedName>
</protein>
<dbReference type="PANTHER" id="PTHR12854:SF7">
    <property type="entry name" value="ATAXIN-2 HOMOLOG"/>
    <property type="match status" value="1"/>
</dbReference>
<dbReference type="GO" id="GO:0003729">
    <property type="term" value="F:mRNA binding"/>
    <property type="evidence" value="ECO:0007669"/>
    <property type="project" value="TreeGrafter"/>
</dbReference>
<dbReference type="GO" id="GO:0034063">
    <property type="term" value="P:stress granule assembly"/>
    <property type="evidence" value="ECO:0007669"/>
    <property type="project" value="TreeGrafter"/>
</dbReference>
<dbReference type="Proteomes" id="UP000008909">
    <property type="component" value="Unassembled WGS sequence"/>
</dbReference>
<feature type="region of interest" description="Disordered" evidence="1">
    <location>
        <begin position="197"/>
        <end position="258"/>
    </location>
</feature>
<feature type="non-terminal residue" evidence="3">
    <location>
        <position position="816"/>
    </location>
</feature>
<evidence type="ECO:0000256" key="1">
    <source>
        <dbReference type="SAM" id="MobiDB-lite"/>
    </source>
</evidence>
<dbReference type="GO" id="GO:0010494">
    <property type="term" value="C:cytoplasmic stress granule"/>
    <property type="evidence" value="ECO:0007669"/>
    <property type="project" value="TreeGrafter"/>
</dbReference>
<feature type="compositionally biased region" description="Polar residues" evidence="1">
    <location>
        <begin position="480"/>
        <end position="490"/>
    </location>
</feature>
<reference evidence="3" key="1">
    <citation type="journal article" date="2011" name="Genome Biol.">
        <title>The draft genome of the carcinogenic human liver fluke Clonorchis sinensis.</title>
        <authorList>
            <person name="Wang X."/>
            <person name="Chen W."/>
            <person name="Huang Y."/>
            <person name="Sun J."/>
            <person name="Men J."/>
            <person name="Liu H."/>
            <person name="Luo F."/>
            <person name="Guo L."/>
            <person name="Lv X."/>
            <person name="Deng C."/>
            <person name="Zhou C."/>
            <person name="Fan Y."/>
            <person name="Li X."/>
            <person name="Huang L."/>
            <person name="Hu Y."/>
            <person name="Liang C."/>
            <person name="Hu X."/>
            <person name="Xu J."/>
            <person name="Yu X."/>
        </authorList>
    </citation>
    <scope>NUCLEOTIDE SEQUENCE [LARGE SCALE GENOMIC DNA]</scope>
    <source>
        <strain evidence="3">Henan</strain>
    </source>
</reference>
<dbReference type="Pfam" id="PF06741">
    <property type="entry name" value="LsmAD"/>
    <property type="match status" value="1"/>
</dbReference>
<sequence>GNIGEVTTVDSEKILGLIRAISPGGDMGLTYAYTTHKTKNGHVHASDITVPLSDWKMVRIPNIKLSDGLMGEVKNDTEPALEPDSTDVGTNGKELVPFFASSDTVQDCVLDQGGFPAEEMFKTNKELFSVSSTYNPELTEYTTAVDRSAPNFSETEARCAQLARDIEGSQPSSITAEDGCEDEELAFSAVVRTSRDLPVQSRPSVRKTRGSQERISAVRAEPGKARTQSIQTTAASTESAELPAKNSDSMGSESVKPDPQLVSTAAKTSNLALPEKPVLADDARSSTQAPPEDTVVNPTARITSSMEEKVKKSTLDPNAPEFHPLGLQYANLAQQPQMPSALPAASFASPVVHQAVPNSQSGQVAMPTLQTFVATAQPHLYAPSSVPYGPHSGPIPHLLSAANNVQPHVRGGSLPPTIHQQHFPTSINPQASLLLQQSQQPGMSLPQLITSQPPVIAGPAPANRFSGPPSSVAHVHQRSDTSTTPHSSTYGIPQANMSVSTFQPPLYQIPQSGGPIPLWVTGHPQMGLHFIPGAGGSSQLMVGNIPLSQASGQQLYPAHAMLHMQPTQLSVQVQVPQAPPSTTPQPSQSQQVFQAHSAPFQEHPHHIQLPAHAANMLSSQQASAQNYYPAPPTVLAGPNPNNAAVQPGLLPLMNHSAQHPAGGNVGHHPPTMDPSLLNQLPNPQFTQQPSDILQQFAAAHFFQAQLAAGQHLNSQSFPRTYQTLAAMCHTGDGLYYRRGMFGCKQRFYVNSHVGTASTLIHTVGVRSVQSGELRVVFNMDVVHALFGFYESSHTIDCRFVSTTESLFPTREEVMLS</sequence>
<evidence type="ECO:0000313" key="3">
    <source>
        <dbReference type="EMBL" id="GAA39240.2"/>
    </source>
</evidence>
<organism evidence="3 4">
    <name type="scientific">Clonorchis sinensis</name>
    <name type="common">Chinese liver fluke</name>
    <dbReference type="NCBI Taxonomy" id="79923"/>
    <lineage>
        <taxon>Eukaryota</taxon>
        <taxon>Metazoa</taxon>
        <taxon>Spiralia</taxon>
        <taxon>Lophotrochozoa</taxon>
        <taxon>Platyhelminthes</taxon>
        <taxon>Trematoda</taxon>
        <taxon>Digenea</taxon>
        <taxon>Opisthorchiida</taxon>
        <taxon>Opisthorchiata</taxon>
        <taxon>Opisthorchiidae</taxon>
        <taxon>Clonorchis</taxon>
    </lineage>
</organism>
<feature type="non-terminal residue" evidence="3">
    <location>
        <position position="1"/>
    </location>
</feature>
<dbReference type="AlphaFoldDB" id="H2KV49"/>
<feature type="region of interest" description="Disordered" evidence="1">
    <location>
        <begin position="467"/>
        <end position="490"/>
    </location>
</feature>
<accession>H2KV49</accession>